<comment type="pathway">
    <text evidence="6 28">Amino-acid biosynthesis; L-threonine biosynthesis; L-threonine from L-aspartate: step 1/5.</text>
</comment>
<evidence type="ECO:0000256" key="22">
    <source>
        <dbReference type="ARBA" id="ARBA00023167"/>
    </source>
</evidence>
<evidence type="ECO:0000313" key="31">
    <source>
        <dbReference type="Proteomes" id="UP001211544"/>
    </source>
</evidence>
<comment type="catalytic activity">
    <reaction evidence="27">
        <text>L-homoserine + NAD(+) = L-aspartate 4-semialdehyde + NADH + H(+)</text>
        <dbReference type="Rhea" id="RHEA:15757"/>
        <dbReference type="ChEBI" id="CHEBI:15378"/>
        <dbReference type="ChEBI" id="CHEBI:57476"/>
        <dbReference type="ChEBI" id="CHEBI:57540"/>
        <dbReference type="ChEBI" id="CHEBI:57945"/>
        <dbReference type="ChEBI" id="CHEBI:537519"/>
        <dbReference type="EC" id="1.1.1.3"/>
    </reaction>
    <physiologicalReaction direction="right-to-left" evidence="27">
        <dbReference type="Rhea" id="RHEA:15759"/>
    </physiologicalReaction>
</comment>
<dbReference type="EC" id="1.1.1.3" evidence="28"/>
<evidence type="ECO:0000256" key="9">
    <source>
        <dbReference type="ARBA" id="ARBA00011881"/>
    </source>
</evidence>
<accession>A0AAJ5U9I7</accession>
<evidence type="ECO:0000256" key="12">
    <source>
        <dbReference type="ARBA" id="ARBA00022697"/>
    </source>
</evidence>
<dbReference type="GO" id="GO:0009090">
    <property type="term" value="P:homoserine biosynthetic process"/>
    <property type="evidence" value="ECO:0007669"/>
    <property type="project" value="UniProtKB-ARBA"/>
</dbReference>
<evidence type="ECO:0000256" key="24">
    <source>
        <dbReference type="ARBA" id="ARBA00044938"/>
    </source>
</evidence>
<evidence type="ECO:0000256" key="6">
    <source>
        <dbReference type="ARBA" id="ARBA00005139"/>
    </source>
</evidence>
<dbReference type="FunFam" id="3.30.2130.10:FF:000001">
    <property type="entry name" value="Bifunctional aspartokinase/homoserine dehydrogenase"/>
    <property type="match status" value="1"/>
</dbReference>
<comment type="subunit">
    <text evidence="9 28">Homotetramer.</text>
</comment>
<dbReference type="Gene3D" id="3.30.2130.10">
    <property type="entry name" value="VC0802-like"/>
    <property type="match status" value="1"/>
</dbReference>
<keyword evidence="18 28" id="KW-0560">Oxidoreductase</keyword>
<dbReference type="InterPro" id="IPR049638">
    <property type="entry name" value="AK-HD"/>
</dbReference>
<dbReference type="FunFam" id="3.30.360.10:FF:000006">
    <property type="entry name" value="Bifunctional aspartokinase/homoserine dehydrogenase"/>
    <property type="match status" value="1"/>
</dbReference>
<dbReference type="InterPro" id="IPR019811">
    <property type="entry name" value="HDH_CS"/>
</dbReference>
<evidence type="ECO:0000256" key="2">
    <source>
        <dbReference type="ARBA" id="ARBA00004766"/>
    </source>
</evidence>
<comment type="function">
    <text evidence="24">Bifunctional aspartate kinase and homoserine dehydrogenase that catalyzes the first and the third steps toward the synthesis of lysine, methionine and threonine from aspartate.</text>
</comment>
<dbReference type="PIRSF" id="PIRSF000727">
    <property type="entry name" value="ThrA"/>
    <property type="match status" value="1"/>
</dbReference>
<sequence length="820" mass="88826">MRVLKFGGTSVANAERFLRVADILESNAQQGQVATVLSAPAKITNHLVAMIEKTISGQDALPNITDAERIFDELLQGLAAAQPGFDYDGQKTRVDLEFAQLKQVLHGISLLGQCPDSVNAAIICRGEKLSIAIMEALLLARGHGVTVIDPVEKLLAVGHYLESTVDIAESTRRIAASQIPPQNMILMAGFTAGNEKGELVVLGRNGSDYSAAVLAACLRADCCEIWTDVDGVYTCDPRQVPDARLLKSMSYQEAMELSYFGAKVLHPRTIAPIAQFQIPCLIKNTANPQAPGTLIGGEGDQDENPVKGITNLNNMAMFNVSGPGMKGMVGMAARVFAAMSRTGISVVLITQSSSEYSISFCVPQNEQARARRVLEEEFYLELKDGLLDPLGVMEQLAVISVVGDGMRTLRGISAKFFSALARANINIVAIAQGSSERSISVVVSNDDATTGVRVVHQMLFATDQVIEVFVVGVGGVGGALLDQLYRQQAWLKQKHIDLRVCGIANSRALLTNVHGIDLSDWKGALSEAKEPFNLDRLNRLVKEYHLLNPVIVDCTSSQAVADQYADFLADGFHVVTPNKKANTSSWNYYQQMRAAAAKSRRKFLYDTNVGAGLPVIENLQNLLNAGDELIKFTGILSGSLSFIFGKLDEGVSLSEATKMAREMGFTEPDPRDDLSGMDVARKLLILAREAGHKLELSDIEIEPLLPASLNEIADVEEFMQRLPELDNAFAARVVKARDEGKVLRFVGAIEEGGVCKVKIDAVDSNDPLYKVKSGENALAFYSRYYQPIPLVLRGYGAGNDVTAAGVFADLLRTLSWKLGV</sequence>
<evidence type="ECO:0000256" key="3">
    <source>
        <dbReference type="ARBA" id="ARBA00004986"/>
    </source>
</evidence>
<dbReference type="PROSITE" id="PS01042">
    <property type="entry name" value="HOMOSER_DHGENASE"/>
    <property type="match status" value="1"/>
</dbReference>
<dbReference type="Gene3D" id="1.20.120.1320">
    <property type="entry name" value="Aspartokinase, catalytic domain"/>
    <property type="match status" value="1"/>
</dbReference>
<comment type="catalytic activity">
    <reaction evidence="26">
        <text>L-homoserine + NADP(+) = L-aspartate 4-semialdehyde + NADPH + H(+)</text>
        <dbReference type="Rhea" id="RHEA:15761"/>
        <dbReference type="ChEBI" id="CHEBI:15378"/>
        <dbReference type="ChEBI" id="CHEBI:57476"/>
        <dbReference type="ChEBI" id="CHEBI:57783"/>
        <dbReference type="ChEBI" id="CHEBI:58349"/>
        <dbReference type="ChEBI" id="CHEBI:537519"/>
        <dbReference type="EC" id="1.1.1.3"/>
    </reaction>
    <physiologicalReaction direction="right-to-left" evidence="26">
        <dbReference type="Rhea" id="RHEA:15763"/>
    </physiologicalReaction>
</comment>
<dbReference type="GO" id="GO:0009086">
    <property type="term" value="P:methionine biosynthetic process"/>
    <property type="evidence" value="ECO:0007669"/>
    <property type="project" value="UniProtKB-KW"/>
</dbReference>
<dbReference type="Pfam" id="PF00742">
    <property type="entry name" value="Homoserine_dh"/>
    <property type="match status" value="1"/>
</dbReference>
<dbReference type="GO" id="GO:0009088">
    <property type="term" value="P:threonine biosynthetic process"/>
    <property type="evidence" value="ECO:0007669"/>
    <property type="project" value="UniProtKB-UniRule"/>
</dbReference>
<dbReference type="SUPFAM" id="SSF55021">
    <property type="entry name" value="ACT-like"/>
    <property type="match status" value="2"/>
</dbReference>
<comment type="similarity">
    <text evidence="7 28">In the C-terminal section; belongs to the homoserine dehydrogenase family.</text>
</comment>
<comment type="pathway">
    <text evidence="3 28">Amino-acid biosynthesis; L-methionine biosynthesis via de novo pathway; L-homoserine from L-aspartate: step 1/3.</text>
</comment>
<evidence type="ECO:0000256" key="19">
    <source>
        <dbReference type="ARBA" id="ARBA00023027"/>
    </source>
</evidence>
<feature type="domain" description="ACT" evidence="29">
    <location>
        <begin position="320"/>
        <end position="394"/>
    </location>
</feature>
<evidence type="ECO:0000256" key="14">
    <source>
        <dbReference type="ARBA" id="ARBA00022741"/>
    </source>
</evidence>
<keyword evidence="31" id="KW-1185">Reference proteome</keyword>
<evidence type="ECO:0000256" key="17">
    <source>
        <dbReference type="ARBA" id="ARBA00022857"/>
    </source>
</evidence>
<dbReference type="InterPro" id="IPR036291">
    <property type="entry name" value="NAD(P)-bd_dom_sf"/>
</dbReference>
<dbReference type="NCBIfam" id="TIGR00657">
    <property type="entry name" value="asp_kinases"/>
    <property type="match status" value="1"/>
</dbReference>
<dbReference type="AlphaFoldDB" id="A0AAJ5U9I7"/>
<dbReference type="Gene3D" id="3.40.50.720">
    <property type="entry name" value="NAD(P)-binding Rossmann-like Domain"/>
    <property type="match status" value="1"/>
</dbReference>
<dbReference type="InterPro" id="IPR018042">
    <property type="entry name" value="Aspartate_kinase_CS"/>
</dbReference>
<evidence type="ECO:0000256" key="21">
    <source>
        <dbReference type="ARBA" id="ARBA00023154"/>
    </source>
</evidence>
<dbReference type="FunFam" id="3.40.50.720:FF:000083">
    <property type="entry name" value="Bifunctional aspartokinase/homoserine dehydrogenase"/>
    <property type="match status" value="1"/>
</dbReference>
<dbReference type="GeneID" id="78234460"/>
<dbReference type="GO" id="GO:0046872">
    <property type="term" value="F:metal ion binding"/>
    <property type="evidence" value="ECO:0007669"/>
    <property type="project" value="UniProtKB-KW"/>
</dbReference>
<dbReference type="InterPro" id="IPR054352">
    <property type="entry name" value="ACT_Aspartokinase"/>
</dbReference>
<dbReference type="Pfam" id="PF22468">
    <property type="entry name" value="ACT_9"/>
    <property type="match status" value="2"/>
</dbReference>
<keyword evidence="10 28" id="KW-0028">Amino-acid biosynthesis</keyword>
<dbReference type="PANTHER" id="PTHR43070:SF3">
    <property type="entry name" value="HOMOSERINE DEHYDROGENASE"/>
    <property type="match status" value="1"/>
</dbReference>
<dbReference type="GO" id="GO:0005524">
    <property type="term" value="F:ATP binding"/>
    <property type="evidence" value="ECO:0007669"/>
    <property type="project" value="UniProtKB-UniRule"/>
</dbReference>
<dbReference type="Pfam" id="PF03447">
    <property type="entry name" value="NAD_binding_3"/>
    <property type="match status" value="1"/>
</dbReference>
<protein>
    <recommendedName>
        <fullName evidence="28">Bifunctional aspartokinase/homoserine dehydrogenase</fullName>
    </recommendedName>
    <domain>
        <recommendedName>
            <fullName evidence="28">Aspartokinase</fullName>
            <ecNumber evidence="28">2.7.2.4</ecNumber>
        </recommendedName>
    </domain>
    <domain>
        <recommendedName>
            <fullName evidence="28">Homoserine dehydrogenase</fullName>
            <ecNumber evidence="28">1.1.1.3</ecNumber>
        </recommendedName>
    </domain>
</protein>
<evidence type="ECO:0000256" key="10">
    <source>
        <dbReference type="ARBA" id="ARBA00022605"/>
    </source>
</evidence>
<evidence type="ECO:0000256" key="18">
    <source>
        <dbReference type="ARBA" id="ARBA00023002"/>
    </source>
</evidence>
<comment type="cofactor">
    <cofactor evidence="1">
        <name>a metal cation</name>
        <dbReference type="ChEBI" id="CHEBI:25213"/>
    </cofactor>
</comment>
<dbReference type="InterPro" id="IPR042199">
    <property type="entry name" value="AsparK_Bifunc_asparK/hSer_DH"/>
</dbReference>
<evidence type="ECO:0000256" key="11">
    <source>
        <dbReference type="ARBA" id="ARBA00022679"/>
    </source>
</evidence>
<evidence type="ECO:0000256" key="25">
    <source>
        <dbReference type="ARBA" id="ARBA00048561"/>
    </source>
</evidence>
<evidence type="ECO:0000259" key="29">
    <source>
        <dbReference type="PROSITE" id="PS51671"/>
    </source>
</evidence>
<comment type="pathway">
    <text evidence="4 28">Amino-acid biosynthesis; L-threonine biosynthesis; L-threonine from L-aspartate: step 3/5.</text>
</comment>
<dbReference type="GO" id="GO:0004412">
    <property type="term" value="F:homoserine dehydrogenase activity"/>
    <property type="evidence" value="ECO:0007669"/>
    <property type="project" value="UniProtKB-UniRule"/>
</dbReference>
<dbReference type="InterPro" id="IPR002912">
    <property type="entry name" value="ACT_dom"/>
</dbReference>
<evidence type="ECO:0000256" key="20">
    <source>
        <dbReference type="ARBA" id="ARBA00023053"/>
    </source>
</evidence>
<dbReference type="EC" id="2.7.2.4" evidence="28"/>
<dbReference type="Proteomes" id="UP001211544">
    <property type="component" value="Chromosome"/>
</dbReference>
<keyword evidence="12" id="KW-0791">Threonine biosynthesis</keyword>
<dbReference type="InterPro" id="IPR045865">
    <property type="entry name" value="ACT-like_dom_sf"/>
</dbReference>
<dbReference type="FunFam" id="3.40.1160.10:FF:000016">
    <property type="entry name" value="Bifunctional aspartokinase/homoserine dehydrogenase"/>
    <property type="match status" value="1"/>
</dbReference>
<keyword evidence="19" id="KW-0520">NAD</keyword>
<dbReference type="SUPFAM" id="SSF53633">
    <property type="entry name" value="Carbamate kinase-like"/>
    <property type="match status" value="1"/>
</dbReference>
<keyword evidence="21" id="KW-0457">Lysine biosynthesis</keyword>
<dbReference type="CDD" id="cd04922">
    <property type="entry name" value="ACT_AKi-HSDH-ThrA_2"/>
    <property type="match status" value="1"/>
</dbReference>
<evidence type="ECO:0000256" key="23">
    <source>
        <dbReference type="ARBA" id="ARBA00023268"/>
    </source>
</evidence>
<dbReference type="CDD" id="cd04921">
    <property type="entry name" value="ACT_AKi-HSDH-ThrA-like_1"/>
    <property type="match status" value="1"/>
</dbReference>
<keyword evidence="15 28" id="KW-0418">Kinase</keyword>
<keyword evidence="23" id="KW-0511">Multifunctional enzyme</keyword>
<evidence type="ECO:0000256" key="28">
    <source>
        <dbReference type="PIRNR" id="PIRNR000727"/>
    </source>
</evidence>
<dbReference type="CDD" id="cd04257">
    <property type="entry name" value="AAK_AK-HSDH"/>
    <property type="match status" value="1"/>
</dbReference>
<dbReference type="InterPro" id="IPR036393">
    <property type="entry name" value="AceGlu_kinase-like_sf"/>
</dbReference>
<evidence type="ECO:0000256" key="7">
    <source>
        <dbReference type="ARBA" id="ARBA00007952"/>
    </source>
</evidence>
<dbReference type="PROSITE" id="PS00324">
    <property type="entry name" value="ASPARTOKINASE"/>
    <property type="match status" value="1"/>
</dbReference>
<evidence type="ECO:0000256" key="5">
    <source>
        <dbReference type="ARBA" id="ARBA00005062"/>
    </source>
</evidence>
<comment type="catalytic activity">
    <reaction evidence="25">
        <text>L-aspartate + ATP = 4-phospho-L-aspartate + ADP</text>
        <dbReference type="Rhea" id="RHEA:23776"/>
        <dbReference type="ChEBI" id="CHEBI:29991"/>
        <dbReference type="ChEBI" id="CHEBI:30616"/>
        <dbReference type="ChEBI" id="CHEBI:57535"/>
        <dbReference type="ChEBI" id="CHEBI:456216"/>
        <dbReference type="EC" id="2.7.2.4"/>
    </reaction>
    <physiologicalReaction direction="left-to-right" evidence="25">
        <dbReference type="Rhea" id="RHEA:23777"/>
    </physiologicalReaction>
</comment>
<keyword evidence="14 28" id="KW-0547">Nucleotide-binding</keyword>
<gene>
    <name evidence="30" type="primary">thrA</name>
    <name evidence="30" type="ORF">N5580_15510</name>
</gene>
<feature type="domain" description="ACT" evidence="29">
    <location>
        <begin position="401"/>
        <end position="478"/>
    </location>
</feature>
<reference evidence="30 31" key="1">
    <citation type="journal article" date="2022" name="J Glob Antimicrob Resist">
        <title>First complete genome of a multidrug resistant strain of the novel human pathogen Kalamiella piersonii (GABEKP28) identified in human saliva.</title>
        <authorList>
            <person name="McDonagh F."/>
            <person name="Singh N.K."/>
            <person name="Venkateswaran K."/>
            <person name="Lonappan A.M."/>
            <person name="Hallahan B."/>
            <person name="Tuohy A."/>
            <person name="Burke L."/>
            <person name="Kovarova A."/>
            <person name="Miliotis G."/>
        </authorList>
    </citation>
    <scope>NUCLEOTIDE SEQUENCE [LARGE SCALE GENOMIC DNA]</scope>
    <source>
        <strain evidence="30 31">GABEKP28</strain>
    </source>
</reference>
<dbReference type="InterPro" id="IPR001048">
    <property type="entry name" value="Asp/Glu/Uridylate_kinase"/>
</dbReference>
<evidence type="ECO:0000256" key="4">
    <source>
        <dbReference type="ARBA" id="ARBA00005056"/>
    </source>
</evidence>
<keyword evidence="17 28" id="KW-0521">NADP</keyword>
<dbReference type="InterPro" id="IPR001342">
    <property type="entry name" value="HDH_cat"/>
</dbReference>
<evidence type="ECO:0000256" key="27">
    <source>
        <dbReference type="ARBA" id="ARBA00049031"/>
    </source>
</evidence>
<proteinExistence type="inferred from homology"/>
<evidence type="ECO:0000256" key="15">
    <source>
        <dbReference type="ARBA" id="ARBA00022777"/>
    </source>
</evidence>
<dbReference type="Gene3D" id="3.40.1160.10">
    <property type="entry name" value="Acetylglutamate kinase-like"/>
    <property type="match status" value="1"/>
</dbReference>
<dbReference type="PANTHER" id="PTHR43070">
    <property type="match status" value="1"/>
</dbReference>
<dbReference type="RefSeq" id="WP_120455620.1">
    <property type="nucleotide sequence ID" value="NZ_CP104758.1"/>
</dbReference>
<dbReference type="InterPro" id="IPR041743">
    <property type="entry name" value="AK-HSDH_N"/>
</dbReference>
<name>A0AAJ5U9I7_9GAMM</name>
<evidence type="ECO:0000256" key="13">
    <source>
        <dbReference type="ARBA" id="ARBA00022723"/>
    </source>
</evidence>
<dbReference type="GO" id="GO:0004072">
    <property type="term" value="F:aspartate kinase activity"/>
    <property type="evidence" value="ECO:0007669"/>
    <property type="project" value="UniProtKB-UniRule"/>
</dbReference>
<keyword evidence="11 28" id="KW-0808">Transferase</keyword>
<keyword evidence="13" id="KW-0479">Metal-binding</keyword>
<comment type="pathway">
    <text evidence="2 28">Amino-acid biosynthesis; L-lysine biosynthesis via DAP pathway; (S)-tetrahydrodipicolinate from L-aspartate: step 1/4.</text>
</comment>
<comment type="pathway">
    <text evidence="5 28">Amino-acid biosynthesis; L-methionine biosynthesis via de novo pathway; L-homoserine from L-aspartate: step 3/3.</text>
</comment>
<evidence type="ECO:0000256" key="16">
    <source>
        <dbReference type="ARBA" id="ARBA00022840"/>
    </source>
</evidence>
<dbReference type="InterPro" id="IPR001341">
    <property type="entry name" value="Asp_kinase"/>
</dbReference>
<dbReference type="Gene3D" id="3.30.360.10">
    <property type="entry name" value="Dihydrodipicolinate Reductase, domain 2"/>
    <property type="match status" value="1"/>
</dbReference>
<dbReference type="KEGG" id="kpie:N5580_15510"/>
<dbReference type="GO" id="GO:0050661">
    <property type="term" value="F:NADP binding"/>
    <property type="evidence" value="ECO:0007669"/>
    <property type="project" value="UniProtKB-UniRule"/>
</dbReference>
<dbReference type="GO" id="GO:0009089">
    <property type="term" value="P:lysine biosynthetic process via diaminopimelate"/>
    <property type="evidence" value="ECO:0007669"/>
    <property type="project" value="UniProtKB-UniRule"/>
</dbReference>
<evidence type="ECO:0000313" key="30">
    <source>
        <dbReference type="EMBL" id="WBG90472.1"/>
    </source>
</evidence>
<dbReference type="EMBL" id="CP104758">
    <property type="protein sequence ID" value="WBG90472.1"/>
    <property type="molecule type" value="Genomic_DNA"/>
</dbReference>
<dbReference type="InterPro" id="IPR005106">
    <property type="entry name" value="Asp/hSer_DH_NAD-bd"/>
</dbReference>
<keyword evidence="20" id="KW-0915">Sodium</keyword>
<organism evidence="30 31">
    <name type="scientific">Pantoea piersonii</name>
    <dbReference type="NCBI Taxonomy" id="2364647"/>
    <lineage>
        <taxon>Bacteria</taxon>
        <taxon>Pseudomonadati</taxon>
        <taxon>Pseudomonadota</taxon>
        <taxon>Gammaproteobacteria</taxon>
        <taxon>Enterobacterales</taxon>
        <taxon>Erwiniaceae</taxon>
        <taxon>Pantoea</taxon>
    </lineage>
</organism>
<keyword evidence="22" id="KW-0486">Methionine biosynthesis</keyword>
<evidence type="ECO:0000256" key="26">
    <source>
        <dbReference type="ARBA" id="ARBA00048841"/>
    </source>
</evidence>
<dbReference type="NCBIfam" id="NF006959">
    <property type="entry name" value="PRK09436.1"/>
    <property type="match status" value="1"/>
</dbReference>
<dbReference type="PROSITE" id="PS51671">
    <property type="entry name" value="ACT"/>
    <property type="match status" value="2"/>
</dbReference>
<evidence type="ECO:0000256" key="1">
    <source>
        <dbReference type="ARBA" id="ARBA00001920"/>
    </source>
</evidence>
<keyword evidence="16 28" id="KW-0067">ATP-binding</keyword>
<dbReference type="Pfam" id="PF00696">
    <property type="entry name" value="AA_kinase"/>
    <property type="match status" value="1"/>
</dbReference>
<dbReference type="SUPFAM" id="SSF55347">
    <property type="entry name" value="Glyceraldehyde-3-phosphate dehydrogenase-like, C-terminal domain"/>
    <property type="match status" value="1"/>
</dbReference>
<evidence type="ECO:0000256" key="8">
    <source>
        <dbReference type="ARBA" id="ARBA00010046"/>
    </source>
</evidence>
<dbReference type="InterPro" id="IPR011147">
    <property type="entry name" value="Bifunc_Aspkin/hSer_DH"/>
</dbReference>
<dbReference type="SUPFAM" id="SSF51735">
    <property type="entry name" value="NAD(P)-binding Rossmann-fold domains"/>
    <property type="match status" value="1"/>
</dbReference>
<comment type="similarity">
    <text evidence="8 28">In the N-terminal section; belongs to the aspartokinase family.</text>
</comment>